<feature type="non-terminal residue" evidence="1">
    <location>
        <position position="1"/>
    </location>
</feature>
<comment type="caution">
    <text evidence="1">The sequence shown here is derived from an EMBL/GenBank/DDBJ whole genome shotgun (WGS) entry which is preliminary data.</text>
</comment>
<gene>
    <name evidence="1" type="ORF">SPELUC_LOCUS17787</name>
</gene>
<keyword evidence="2" id="KW-1185">Reference proteome</keyword>
<proteinExistence type="predicted"/>
<dbReference type="EMBL" id="CAJVPW010076227">
    <property type="protein sequence ID" value="CAG8797784.1"/>
    <property type="molecule type" value="Genomic_DNA"/>
</dbReference>
<dbReference type="Proteomes" id="UP000789366">
    <property type="component" value="Unassembled WGS sequence"/>
</dbReference>
<evidence type="ECO:0000313" key="2">
    <source>
        <dbReference type="Proteomes" id="UP000789366"/>
    </source>
</evidence>
<reference evidence="1" key="1">
    <citation type="submission" date="2021-06" db="EMBL/GenBank/DDBJ databases">
        <authorList>
            <person name="Kallberg Y."/>
            <person name="Tangrot J."/>
            <person name="Rosling A."/>
        </authorList>
    </citation>
    <scope>NUCLEOTIDE SEQUENCE</scope>
    <source>
        <strain evidence="1">28 12/20/2015</strain>
    </source>
</reference>
<name>A0ACA9RK28_9GLOM</name>
<accession>A0ACA9RK28</accession>
<sequence>LGGILYGRSCGDSYTTIAKNVKCGSAIAKKRSGRKPIFGVLELNELKRMVIQDTKHRRLSAQEIKDL</sequence>
<organism evidence="1 2">
    <name type="scientific">Cetraspora pellucida</name>
    <dbReference type="NCBI Taxonomy" id="1433469"/>
    <lineage>
        <taxon>Eukaryota</taxon>
        <taxon>Fungi</taxon>
        <taxon>Fungi incertae sedis</taxon>
        <taxon>Mucoromycota</taxon>
        <taxon>Glomeromycotina</taxon>
        <taxon>Glomeromycetes</taxon>
        <taxon>Diversisporales</taxon>
        <taxon>Gigasporaceae</taxon>
        <taxon>Cetraspora</taxon>
    </lineage>
</organism>
<protein>
    <submittedName>
        <fullName evidence="1">14640_t:CDS:1</fullName>
    </submittedName>
</protein>
<evidence type="ECO:0000313" key="1">
    <source>
        <dbReference type="EMBL" id="CAG8797784.1"/>
    </source>
</evidence>